<evidence type="ECO:0000256" key="2">
    <source>
        <dbReference type="ARBA" id="ARBA00022884"/>
    </source>
</evidence>
<dbReference type="InterPro" id="IPR011035">
    <property type="entry name" value="Ribosomal_bL25/Gln-tRNA_synth"/>
</dbReference>
<dbReference type="EMBL" id="MATO01000018">
    <property type="protein sequence ID" value="OCS92218.1"/>
    <property type="molecule type" value="Genomic_DNA"/>
</dbReference>
<comment type="caution">
    <text evidence="9">The sequence shown here is derived from an EMBL/GenBank/DDBJ whole genome shotgun (WGS) entry which is preliminary data.</text>
</comment>
<dbReference type="Gene3D" id="2.40.240.10">
    <property type="entry name" value="Ribosomal Protein L25, Chain P"/>
    <property type="match status" value="1"/>
</dbReference>
<dbReference type="InterPro" id="IPR037121">
    <property type="entry name" value="Ribosomal_bL25_C"/>
</dbReference>
<evidence type="ECO:0000256" key="6">
    <source>
        <dbReference type="SAM" id="MobiDB-lite"/>
    </source>
</evidence>
<feature type="domain" description="Large ribosomal subunit protein bL25 beta" evidence="8">
    <location>
        <begin position="101"/>
        <end position="182"/>
    </location>
</feature>
<comment type="similarity">
    <text evidence="5">Belongs to the bacterial ribosomal protein bL25 family. CTC subfamily.</text>
</comment>
<dbReference type="GO" id="GO:0008097">
    <property type="term" value="F:5S rRNA binding"/>
    <property type="evidence" value="ECO:0007669"/>
    <property type="project" value="InterPro"/>
</dbReference>
<comment type="subunit">
    <text evidence="5">Part of the 50S ribosomal subunit; part of the 5S rRNA/L5/L18/L25 subcomplex. Contacts the 5S rRNA. Binds to the 5S rRNA independently of L5 and L18.</text>
</comment>
<keyword evidence="1 5" id="KW-0699">rRNA-binding</keyword>
<dbReference type="InterPro" id="IPR020057">
    <property type="entry name" value="Ribosomal_bL25_b-dom"/>
</dbReference>
<feature type="compositionally biased region" description="Basic and acidic residues" evidence="6">
    <location>
        <begin position="204"/>
        <end position="217"/>
    </location>
</feature>
<evidence type="ECO:0000313" key="10">
    <source>
        <dbReference type="Proteomes" id="UP000093482"/>
    </source>
</evidence>
<dbReference type="Pfam" id="PF01386">
    <property type="entry name" value="Ribosomal_L25p"/>
    <property type="match status" value="1"/>
</dbReference>
<organism evidence="9 10">
    <name type="scientific">Caryophanon latum</name>
    <dbReference type="NCBI Taxonomy" id="33977"/>
    <lineage>
        <taxon>Bacteria</taxon>
        <taxon>Bacillati</taxon>
        <taxon>Bacillota</taxon>
        <taxon>Bacilli</taxon>
        <taxon>Bacillales</taxon>
        <taxon>Caryophanaceae</taxon>
        <taxon>Caryophanon</taxon>
    </lineage>
</organism>
<dbReference type="InterPro" id="IPR020056">
    <property type="entry name" value="Rbsml_bL25/Gln-tRNA_synth_N"/>
</dbReference>
<dbReference type="PANTHER" id="PTHR33284">
    <property type="entry name" value="RIBOSOMAL PROTEIN L25/GLN-TRNA SYNTHETASE, ANTI-CODON-BINDING DOMAIN-CONTAINING PROTEIN"/>
    <property type="match status" value="1"/>
</dbReference>
<sequence>MQTVITATKRETGSHSILTQLRKDGKLPSVLYGFNVEETTPIYFDYKAMAREVQRNGVNHIFKIQLGDKTYNAIIGEIQRDALKGKVKHFDLHSINMKEELEVDVPVSLIGDSVGVREGGVITQPNTDLKIRVKPSDIPDSIEIDVSSLGVGDTLSLADVRDQIPFDTLNDDDYTLATVTPPTPPAEDADLEAASMTADDVEATGEKLDPNKPGRTD</sequence>
<dbReference type="GO" id="GO:0022625">
    <property type="term" value="C:cytosolic large ribosomal subunit"/>
    <property type="evidence" value="ECO:0007669"/>
    <property type="project" value="TreeGrafter"/>
</dbReference>
<dbReference type="HAMAP" id="MF_01334">
    <property type="entry name" value="Ribosomal_bL25_CTC"/>
    <property type="match status" value="1"/>
</dbReference>
<reference evidence="9 10" key="1">
    <citation type="submission" date="2016-07" db="EMBL/GenBank/DDBJ databases">
        <title>Caryophanon latum genome sequencing.</title>
        <authorList>
            <person name="Verma A."/>
            <person name="Pal Y."/>
            <person name="Krishnamurthi S."/>
        </authorList>
    </citation>
    <scope>NUCLEOTIDE SEQUENCE [LARGE SCALE GENOMIC DNA]</scope>
    <source>
        <strain evidence="9 10">DSM 14151</strain>
    </source>
</reference>
<keyword evidence="10" id="KW-1185">Reference proteome</keyword>
<feature type="region of interest" description="Disordered" evidence="6">
    <location>
        <begin position="179"/>
        <end position="217"/>
    </location>
</feature>
<dbReference type="Proteomes" id="UP000093482">
    <property type="component" value="Unassembled WGS sequence"/>
</dbReference>
<dbReference type="GO" id="GO:0006412">
    <property type="term" value="P:translation"/>
    <property type="evidence" value="ECO:0007669"/>
    <property type="project" value="UniProtKB-UniRule"/>
</dbReference>
<dbReference type="InterPro" id="IPR029751">
    <property type="entry name" value="Ribosomal_L25_dom"/>
</dbReference>
<feature type="domain" description="Large ribosomal subunit protein bL25 L25" evidence="7">
    <location>
        <begin position="5"/>
        <end position="92"/>
    </location>
</feature>
<comment type="function">
    <text evidence="5">This is one of the proteins that binds to the 5S RNA in the ribosome where it forms part of the central protuberance.</text>
</comment>
<evidence type="ECO:0000256" key="3">
    <source>
        <dbReference type="ARBA" id="ARBA00022980"/>
    </source>
</evidence>
<accession>A0A1C0YYE3</accession>
<dbReference type="AlphaFoldDB" id="A0A1C0YYE3"/>
<keyword evidence="2 5" id="KW-0694">RNA-binding</keyword>
<dbReference type="Pfam" id="PF14693">
    <property type="entry name" value="Ribosomal_TL5_C"/>
    <property type="match status" value="1"/>
</dbReference>
<proteinExistence type="inferred from homology"/>
<evidence type="ECO:0000256" key="1">
    <source>
        <dbReference type="ARBA" id="ARBA00022730"/>
    </source>
</evidence>
<dbReference type="RefSeq" id="WP_066462766.1">
    <property type="nucleotide sequence ID" value="NZ_MATO01000018.1"/>
</dbReference>
<dbReference type="Gene3D" id="2.170.120.20">
    <property type="entry name" value="Ribosomal protein L25, beta domain"/>
    <property type="match status" value="1"/>
</dbReference>
<dbReference type="InterPro" id="IPR020930">
    <property type="entry name" value="Ribosomal_uL5_bac-type"/>
</dbReference>
<dbReference type="InterPro" id="IPR001021">
    <property type="entry name" value="Ribosomal_bL25_long"/>
</dbReference>
<gene>
    <name evidence="5" type="primary">rplY</name>
    <name evidence="5" type="synonym">ctc</name>
    <name evidence="9" type="ORF">A6K76_07505</name>
</gene>
<evidence type="ECO:0000259" key="8">
    <source>
        <dbReference type="Pfam" id="PF14693"/>
    </source>
</evidence>
<evidence type="ECO:0000259" key="7">
    <source>
        <dbReference type="Pfam" id="PF01386"/>
    </source>
</evidence>
<evidence type="ECO:0000256" key="4">
    <source>
        <dbReference type="ARBA" id="ARBA00023274"/>
    </source>
</evidence>
<dbReference type="OrthoDB" id="9790002at2"/>
<evidence type="ECO:0000256" key="5">
    <source>
        <dbReference type="HAMAP-Rule" id="MF_01334"/>
    </source>
</evidence>
<name>A0A1C0YYE3_9BACL</name>
<dbReference type="CDD" id="cd00495">
    <property type="entry name" value="Ribosomal_L25_TL5_CTC"/>
    <property type="match status" value="1"/>
</dbReference>
<evidence type="ECO:0000313" key="9">
    <source>
        <dbReference type="EMBL" id="OCS92218.1"/>
    </source>
</evidence>
<protein>
    <recommendedName>
        <fullName evidence="5">Large ribosomal subunit protein bL25</fullName>
    </recommendedName>
    <alternativeName>
        <fullName evidence="5">General stress protein CTC</fullName>
    </alternativeName>
</protein>
<dbReference type="PANTHER" id="PTHR33284:SF1">
    <property type="entry name" value="RIBOSOMAL PROTEIN L25_GLN-TRNA SYNTHETASE, ANTI-CODON-BINDING DOMAIN-CONTAINING PROTEIN"/>
    <property type="match status" value="1"/>
</dbReference>
<keyword evidence="3 5" id="KW-0689">Ribosomal protein</keyword>
<dbReference type="SUPFAM" id="SSF50715">
    <property type="entry name" value="Ribosomal protein L25-like"/>
    <property type="match status" value="1"/>
</dbReference>
<keyword evidence="4 5" id="KW-0687">Ribonucleoprotein</keyword>
<dbReference type="GO" id="GO:0003735">
    <property type="term" value="F:structural constituent of ribosome"/>
    <property type="evidence" value="ECO:0007669"/>
    <property type="project" value="InterPro"/>
</dbReference>
<dbReference type="NCBIfam" id="TIGR00731">
    <property type="entry name" value="bL25_bact_ctc"/>
    <property type="match status" value="1"/>
</dbReference>